<dbReference type="Gene3D" id="3.30.160.60">
    <property type="entry name" value="Classic Zinc Finger"/>
    <property type="match status" value="6"/>
</dbReference>
<evidence type="ECO:0000256" key="9">
    <source>
        <dbReference type="ARBA" id="ARBA00023159"/>
    </source>
</evidence>
<organism evidence="15 16">
    <name type="scientific">Exocentrus adspersus</name>
    <dbReference type="NCBI Taxonomy" id="1586481"/>
    <lineage>
        <taxon>Eukaryota</taxon>
        <taxon>Metazoa</taxon>
        <taxon>Ecdysozoa</taxon>
        <taxon>Arthropoda</taxon>
        <taxon>Hexapoda</taxon>
        <taxon>Insecta</taxon>
        <taxon>Pterygota</taxon>
        <taxon>Neoptera</taxon>
        <taxon>Endopterygota</taxon>
        <taxon>Coleoptera</taxon>
        <taxon>Polyphaga</taxon>
        <taxon>Cucujiformia</taxon>
        <taxon>Chrysomeloidea</taxon>
        <taxon>Cerambycidae</taxon>
        <taxon>Lamiinae</taxon>
        <taxon>Acanthocinini</taxon>
        <taxon>Exocentrus</taxon>
    </lineage>
</organism>
<dbReference type="PANTHER" id="PTHR23234">
    <property type="entry name" value="ZNF44 PROTEIN"/>
    <property type="match status" value="1"/>
</dbReference>
<feature type="domain" description="C2H2-type" evidence="14">
    <location>
        <begin position="175"/>
        <end position="202"/>
    </location>
</feature>
<keyword evidence="7" id="KW-0805">Transcription regulation</keyword>
<dbReference type="EMBL" id="JANEYG010000001">
    <property type="protein sequence ID" value="KAJ8925395.1"/>
    <property type="molecule type" value="Genomic_DNA"/>
</dbReference>
<keyword evidence="10" id="KW-0804">Transcription</keyword>
<dbReference type="GO" id="GO:0008270">
    <property type="term" value="F:zinc ion binding"/>
    <property type="evidence" value="ECO:0007669"/>
    <property type="project" value="UniProtKB-KW"/>
</dbReference>
<gene>
    <name evidence="15" type="ORF">NQ315_009227</name>
</gene>
<dbReference type="Proteomes" id="UP001159042">
    <property type="component" value="Unassembled WGS sequence"/>
</dbReference>
<keyword evidence="8" id="KW-0238">DNA-binding</keyword>
<evidence type="ECO:0000256" key="6">
    <source>
        <dbReference type="ARBA" id="ARBA00022833"/>
    </source>
</evidence>
<comment type="similarity">
    <text evidence="2">Belongs to the krueppel C2H2-type zinc-finger protein family.</text>
</comment>
<keyword evidence="3" id="KW-0479">Metal-binding</keyword>
<keyword evidence="9" id="KW-0010">Activator</keyword>
<feature type="compositionally biased region" description="Pro residues" evidence="13">
    <location>
        <begin position="531"/>
        <end position="541"/>
    </location>
</feature>
<dbReference type="AlphaFoldDB" id="A0AAV8WGZ1"/>
<evidence type="ECO:0000259" key="14">
    <source>
        <dbReference type="PROSITE" id="PS50157"/>
    </source>
</evidence>
<feature type="region of interest" description="Disordered" evidence="13">
    <location>
        <begin position="477"/>
        <end position="541"/>
    </location>
</feature>
<dbReference type="FunFam" id="3.30.160.60:FF:000231">
    <property type="entry name" value="PLAG1 like zinc finger 2"/>
    <property type="match status" value="1"/>
</dbReference>
<keyword evidence="5 12" id="KW-0863">Zinc-finger</keyword>
<evidence type="ECO:0000256" key="8">
    <source>
        <dbReference type="ARBA" id="ARBA00023125"/>
    </source>
</evidence>
<feature type="domain" description="C2H2-type" evidence="14">
    <location>
        <begin position="231"/>
        <end position="258"/>
    </location>
</feature>
<dbReference type="InterPro" id="IPR036236">
    <property type="entry name" value="Znf_C2H2_sf"/>
</dbReference>
<evidence type="ECO:0000256" key="10">
    <source>
        <dbReference type="ARBA" id="ARBA00023163"/>
    </source>
</evidence>
<keyword evidence="16" id="KW-1185">Reference proteome</keyword>
<feature type="domain" description="C2H2-type" evidence="14">
    <location>
        <begin position="291"/>
        <end position="318"/>
    </location>
</feature>
<evidence type="ECO:0000256" key="2">
    <source>
        <dbReference type="ARBA" id="ARBA00006991"/>
    </source>
</evidence>
<dbReference type="InterPro" id="IPR013087">
    <property type="entry name" value="Znf_C2H2_type"/>
</dbReference>
<dbReference type="GO" id="GO:0003677">
    <property type="term" value="F:DNA binding"/>
    <property type="evidence" value="ECO:0007669"/>
    <property type="project" value="UniProtKB-KW"/>
</dbReference>
<reference evidence="15 16" key="1">
    <citation type="journal article" date="2023" name="Insect Mol. Biol.">
        <title>Genome sequencing provides insights into the evolution of gene families encoding plant cell wall-degrading enzymes in longhorned beetles.</title>
        <authorList>
            <person name="Shin N.R."/>
            <person name="Okamura Y."/>
            <person name="Kirsch R."/>
            <person name="Pauchet Y."/>
        </authorList>
    </citation>
    <scope>NUCLEOTIDE SEQUENCE [LARGE SCALE GENOMIC DNA]</scope>
    <source>
        <strain evidence="15">EAD_L_NR</strain>
    </source>
</reference>
<keyword evidence="11" id="KW-0539">Nucleus</keyword>
<evidence type="ECO:0000256" key="11">
    <source>
        <dbReference type="ARBA" id="ARBA00023242"/>
    </source>
</evidence>
<dbReference type="GO" id="GO:0010557">
    <property type="term" value="P:positive regulation of macromolecule biosynthetic process"/>
    <property type="evidence" value="ECO:0007669"/>
    <property type="project" value="UniProtKB-ARBA"/>
</dbReference>
<dbReference type="PROSITE" id="PS00028">
    <property type="entry name" value="ZINC_FINGER_C2H2_1"/>
    <property type="match status" value="7"/>
</dbReference>
<protein>
    <recommendedName>
        <fullName evidence="14">C2H2-type domain-containing protein</fullName>
    </recommendedName>
</protein>
<dbReference type="InterPro" id="IPR050758">
    <property type="entry name" value="Znf_C2H2-type"/>
</dbReference>
<sequence length="541" mass="60729">MRYAAVAVSTRNDVVHIAIAMGTPGDKAEIGKVVKTELETQLDPDQQGLPSTTAETAPLPTVSHSVASTSLEMGVVSRLPQYETPQFETFEVEQVDPSPSLSHTITKPEAFQQSSSIGLEQATIEDYFTQSKYYPVSESLQTLFPVPTKTFPSTDQPGPSGLQTAKNHTPSRKTHTCHICQKNFASLEKLNKHQQTHTGSSPFKCEHCKKSFTSKFKLVRHALIHSDRKPFSCSVCERTFHRKDHLKNHIKVHSPQKEVYTCKKEGCKKQYTSLLSYKKHLAVHAAEEGNLICQICSSSFETKEDILYHLKIHAGSRTVKNPNEKKFTCEHCDRRFFTKKDVRRHLVVHTGMRDFLCQFCPQRFGRKDHLVRHIKKSHNTKYKSDEALPTAVKIEVETSKPETITSTELDIKSEFSESNLSDPEGFNPDLDFSLKTIFEHDLTPFLGQEESSLFLPSTSGQSELKVLGSEILEEIEETPSTSSDMVLEPEELPSTSEGVLEELNPELLQRLLETSGDKNLPLPGFSQTFQSPPPPPPPPSK</sequence>
<comment type="caution">
    <text evidence="15">The sequence shown here is derived from an EMBL/GenBank/DDBJ whole genome shotgun (WGS) entry which is preliminary data.</text>
</comment>
<dbReference type="GO" id="GO:0005634">
    <property type="term" value="C:nucleus"/>
    <property type="evidence" value="ECO:0007669"/>
    <property type="project" value="UniProtKB-SubCell"/>
</dbReference>
<dbReference type="FunFam" id="3.30.160.60:FF:000065">
    <property type="entry name" value="B-cell CLL/lymphoma 6, member B"/>
    <property type="match status" value="1"/>
</dbReference>
<feature type="domain" description="C2H2-type" evidence="14">
    <location>
        <begin position="260"/>
        <end position="289"/>
    </location>
</feature>
<feature type="region of interest" description="Disordered" evidence="13">
    <location>
        <begin position="150"/>
        <end position="170"/>
    </location>
</feature>
<evidence type="ECO:0000313" key="16">
    <source>
        <dbReference type="Proteomes" id="UP001159042"/>
    </source>
</evidence>
<dbReference type="GO" id="GO:0006355">
    <property type="term" value="P:regulation of DNA-templated transcription"/>
    <property type="evidence" value="ECO:0007669"/>
    <property type="project" value="UniProtKB-ARBA"/>
</dbReference>
<evidence type="ECO:0000256" key="13">
    <source>
        <dbReference type="SAM" id="MobiDB-lite"/>
    </source>
</evidence>
<evidence type="ECO:0000256" key="4">
    <source>
        <dbReference type="ARBA" id="ARBA00022737"/>
    </source>
</evidence>
<feature type="compositionally biased region" description="Polar residues" evidence="13">
    <location>
        <begin position="150"/>
        <end position="168"/>
    </location>
</feature>
<feature type="domain" description="C2H2-type" evidence="14">
    <location>
        <begin position="327"/>
        <end position="354"/>
    </location>
</feature>
<accession>A0AAV8WGZ1</accession>
<dbReference type="FunFam" id="3.30.160.60:FF:000256">
    <property type="entry name" value="PLAG1 like zinc finger 2"/>
    <property type="match status" value="1"/>
</dbReference>
<keyword evidence="4" id="KW-0677">Repeat</keyword>
<evidence type="ECO:0000256" key="7">
    <source>
        <dbReference type="ARBA" id="ARBA00023015"/>
    </source>
</evidence>
<dbReference type="SUPFAM" id="SSF57667">
    <property type="entry name" value="beta-beta-alpha zinc fingers"/>
    <property type="match status" value="4"/>
</dbReference>
<feature type="domain" description="C2H2-type" evidence="14">
    <location>
        <begin position="355"/>
        <end position="383"/>
    </location>
</feature>
<evidence type="ECO:0000313" key="15">
    <source>
        <dbReference type="EMBL" id="KAJ8925395.1"/>
    </source>
</evidence>
<dbReference type="FunFam" id="3.30.160.60:FF:002343">
    <property type="entry name" value="Zinc finger protein 33A"/>
    <property type="match status" value="1"/>
</dbReference>
<dbReference type="PROSITE" id="PS50157">
    <property type="entry name" value="ZINC_FINGER_C2H2_2"/>
    <property type="match status" value="7"/>
</dbReference>
<feature type="domain" description="C2H2-type" evidence="14">
    <location>
        <begin position="203"/>
        <end position="230"/>
    </location>
</feature>
<keyword evidence="6" id="KW-0862">Zinc</keyword>
<dbReference type="PANTHER" id="PTHR23234:SF10">
    <property type="entry name" value="RIKEN CDNA 6720489N17 GENE-RELATED"/>
    <property type="match status" value="1"/>
</dbReference>
<dbReference type="Pfam" id="PF00096">
    <property type="entry name" value="zf-C2H2"/>
    <property type="match status" value="4"/>
</dbReference>
<evidence type="ECO:0000256" key="12">
    <source>
        <dbReference type="PROSITE-ProRule" id="PRU00042"/>
    </source>
</evidence>
<name>A0AAV8WGZ1_9CUCU</name>
<proteinExistence type="inferred from homology"/>
<comment type="subcellular location">
    <subcellularLocation>
        <location evidence="1">Nucleus</location>
    </subcellularLocation>
</comment>
<evidence type="ECO:0000256" key="3">
    <source>
        <dbReference type="ARBA" id="ARBA00022723"/>
    </source>
</evidence>
<evidence type="ECO:0000256" key="1">
    <source>
        <dbReference type="ARBA" id="ARBA00004123"/>
    </source>
</evidence>
<dbReference type="Pfam" id="PF13894">
    <property type="entry name" value="zf-C2H2_4"/>
    <property type="match status" value="1"/>
</dbReference>
<dbReference type="SMART" id="SM00355">
    <property type="entry name" value="ZnF_C2H2"/>
    <property type="match status" value="7"/>
</dbReference>
<evidence type="ECO:0000256" key="5">
    <source>
        <dbReference type="ARBA" id="ARBA00022771"/>
    </source>
</evidence>